<feature type="signal peptide" evidence="1">
    <location>
        <begin position="1"/>
        <end position="21"/>
    </location>
</feature>
<gene>
    <name evidence="3" type="ORF">GO485_08800</name>
    <name evidence="4" type="ORF">IP92_02642</name>
</gene>
<evidence type="ECO:0000313" key="5">
    <source>
        <dbReference type="Proteomes" id="UP000315112"/>
    </source>
</evidence>
<evidence type="ECO:0000313" key="3">
    <source>
        <dbReference type="EMBL" id="QGZ39130.1"/>
    </source>
</evidence>
<feature type="chain" id="PRO_5044617915" evidence="1">
    <location>
        <begin position="22"/>
        <end position="218"/>
    </location>
</feature>
<dbReference type="EMBL" id="CP046904">
    <property type="protein sequence ID" value="QGZ39130.1"/>
    <property type="molecule type" value="Genomic_DNA"/>
</dbReference>
<dbReference type="OrthoDB" id="8756325at2"/>
<dbReference type="NCBIfam" id="TIGR02595">
    <property type="entry name" value="PEP_CTERM"/>
    <property type="match status" value="1"/>
</dbReference>
<feature type="domain" description="Ice-binding protein C-terminal" evidence="2">
    <location>
        <begin position="189"/>
        <end position="212"/>
    </location>
</feature>
<reference evidence="4 5" key="1">
    <citation type="journal article" date="2015" name="Stand. Genomic Sci.">
        <title>Genomic Encyclopedia of Bacterial and Archaeal Type Strains, Phase III: the genomes of soil and plant-associated and newly described type strains.</title>
        <authorList>
            <person name="Whitman W.B."/>
            <person name="Woyke T."/>
            <person name="Klenk H.P."/>
            <person name="Zhou Y."/>
            <person name="Lilburn T.G."/>
            <person name="Beck B.J."/>
            <person name="De Vos P."/>
            <person name="Vandamme P."/>
            <person name="Eisen J.A."/>
            <person name="Garrity G."/>
            <person name="Hugenholtz P."/>
            <person name="Kyrpides N.C."/>
        </authorList>
    </citation>
    <scope>NUCLEOTIDE SEQUENCE [LARGE SCALE GENOMIC DNA]</scope>
    <source>
        <strain evidence="4 5">CGMCC 1.10685</strain>
    </source>
</reference>
<evidence type="ECO:0000259" key="2">
    <source>
        <dbReference type="Pfam" id="PF07589"/>
    </source>
</evidence>
<name>A0A562PT05_9BURK</name>
<dbReference type="InterPro" id="IPR013424">
    <property type="entry name" value="Ice-binding_C"/>
</dbReference>
<protein>
    <submittedName>
        <fullName evidence="3">PEP-CTERM sorting domain-containing protein</fullName>
    </submittedName>
    <submittedName>
        <fullName evidence="4">Putative secreted protein with PEP-CTERM sorting signal</fullName>
    </submittedName>
</protein>
<reference evidence="4" key="2">
    <citation type="submission" date="2019-07" db="EMBL/GenBank/DDBJ databases">
        <authorList>
            <person name="Whitman W."/>
            <person name="Huntemann M."/>
            <person name="Clum A."/>
            <person name="Pillay M."/>
            <person name="Palaniappan K."/>
            <person name="Varghese N."/>
            <person name="Mikhailova N."/>
            <person name="Stamatis D."/>
            <person name="Reddy T."/>
            <person name="Daum C."/>
            <person name="Shapiro N."/>
            <person name="Ivanova N."/>
            <person name="Kyrpides N."/>
            <person name="Woyke T."/>
        </authorList>
    </citation>
    <scope>NUCLEOTIDE SEQUENCE</scope>
    <source>
        <strain evidence="4">CGMCC 1.10685</strain>
    </source>
</reference>
<keyword evidence="6" id="KW-1185">Reference proteome</keyword>
<dbReference type="RefSeq" id="WP_145875524.1">
    <property type="nucleotide sequence ID" value="NZ_CP046904.1"/>
</dbReference>
<dbReference type="Proteomes" id="UP000315112">
    <property type="component" value="Unassembled WGS sequence"/>
</dbReference>
<keyword evidence="1" id="KW-0732">Signal</keyword>
<dbReference type="EMBL" id="VLKW01000004">
    <property type="protein sequence ID" value="TWI47582.1"/>
    <property type="molecule type" value="Genomic_DNA"/>
</dbReference>
<organism evidence="4 5">
    <name type="scientific">Pseudoduganella flava</name>
    <dbReference type="NCBI Taxonomy" id="871742"/>
    <lineage>
        <taxon>Bacteria</taxon>
        <taxon>Pseudomonadati</taxon>
        <taxon>Pseudomonadota</taxon>
        <taxon>Betaproteobacteria</taxon>
        <taxon>Burkholderiales</taxon>
        <taxon>Oxalobacteraceae</taxon>
        <taxon>Telluria group</taxon>
        <taxon>Pseudoduganella</taxon>
    </lineage>
</organism>
<evidence type="ECO:0000256" key="1">
    <source>
        <dbReference type="SAM" id="SignalP"/>
    </source>
</evidence>
<evidence type="ECO:0000313" key="6">
    <source>
        <dbReference type="Proteomes" id="UP000437862"/>
    </source>
</evidence>
<accession>A0A562PT05</accession>
<dbReference type="Pfam" id="PF07589">
    <property type="entry name" value="PEP-CTERM"/>
    <property type="match status" value="1"/>
</dbReference>
<dbReference type="Proteomes" id="UP000437862">
    <property type="component" value="Chromosome"/>
</dbReference>
<reference evidence="3 6" key="3">
    <citation type="submission" date="2019-12" db="EMBL/GenBank/DDBJ databases">
        <title>Draft Genome Sequences of Six Type Strains of the Genus Massilia.</title>
        <authorList>
            <person name="Miess H."/>
            <person name="Frediansyah A."/>
            <person name="Goeker M."/>
            <person name="Gross H."/>
        </authorList>
    </citation>
    <scope>NUCLEOTIDE SEQUENCE [LARGE SCALE GENOMIC DNA]</scope>
    <source>
        <strain evidence="3 6">DSM 26639</strain>
    </source>
</reference>
<sequence length="218" mass="22788">MKKTVLSFAAAALLAAGSARADIVTVDYSLWVTGIAEEYLDPYTYQDVDHTFAPGFETYIGDPITGRFTYDDAATPQVGGAALLSHTLTFSLSGTTINFGSSLATYRNASADGLTVSGGGFMDNTTDPYFVVDFGFVAPAGTHGPTTLPAAAEWQAYTSDPANRLRMSIHANGFNVYLTGSDMSVQVSAVPEPATYGMLAAGLGLLGIAARRAKSRSA</sequence>
<dbReference type="AlphaFoldDB" id="A0A562PT05"/>
<evidence type="ECO:0000313" key="4">
    <source>
        <dbReference type="EMBL" id="TWI47582.1"/>
    </source>
</evidence>
<proteinExistence type="predicted"/>